<dbReference type="GO" id="GO:0005524">
    <property type="term" value="F:ATP binding"/>
    <property type="evidence" value="ECO:0007669"/>
    <property type="project" value="UniProtKB-UniRule"/>
</dbReference>
<proteinExistence type="inferred from homology"/>
<dbReference type="RefSeq" id="XP_010779391.1">
    <property type="nucleotide sequence ID" value="XM_010781089.1"/>
</dbReference>
<feature type="domain" description="Protein kinase" evidence="17">
    <location>
        <begin position="73"/>
        <end position="156"/>
    </location>
</feature>
<feature type="non-terminal residue" evidence="19">
    <location>
        <position position="156"/>
    </location>
</feature>
<feature type="compositionally biased region" description="Basic and acidic residues" evidence="16">
    <location>
        <begin position="56"/>
        <end position="68"/>
    </location>
</feature>
<dbReference type="GO" id="GO:0005886">
    <property type="term" value="C:plasma membrane"/>
    <property type="evidence" value="ECO:0007669"/>
    <property type="project" value="UniProtKB-SubCell"/>
</dbReference>
<evidence type="ECO:0000256" key="3">
    <source>
        <dbReference type="ARBA" id="ARBA00011903"/>
    </source>
</evidence>
<evidence type="ECO:0000256" key="6">
    <source>
        <dbReference type="ARBA" id="ARBA00022679"/>
    </source>
</evidence>
<comment type="subcellular location">
    <subcellularLocation>
        <location evidence="1">Cell membrane</location>
        <topology evidence="1">Peripheral membrane protein</topology>
    </subcellularLocation>
    <subcellularLocation>
        <location evidence="2">Cytoplasm</location>
    </subcellularLocation>
</comment>
<keyword evidence="4" id="KW-1003">Cell membrane</keyword>
<dbReference type="Gene3D" id="3.30.200.20">
    <property type="entry name" value="Phosphorylase Kinase, domain 1"/>
    <property type="match status" value="1"/>
</dbReference>
<dbReference type="PANTHER" id="PTHR24418">
    <property type="entry name" value="TYROSINE-PROTEIN KINASE"/>
    <property type="match status" value="1"/>
</dbReference>
<keyword evidence="9" id="KW-0418">Kinase</keyword>
<keyword evidence="7" id="KW-0449">Lipoprotein</keyword>
<dbReference type="Pfam" id="PF07714">
    <property type="entry name" value="PK_Tyr_Ser-Thr"/>
    <property type="match status" value="1"/>
</dbReference>
<keyword evidence="5" id="KW-0963">Cytoplasm</keyword>
<dbReference type="InterPro" id="IPR011993">
    <property type="entry name" value="PH-like_dom_sf"/>
</dbReference>
<evidence type="ECO:0000256" key="12">
    <source>
        <dbReference type="ARBA" id="ARBA00023137"/>
    </source>
</evidence>
<evidence type="ECO:0000256" key="11">
    <source>
        <dbReference type="ARBA" id="ARBA00023136"/>
    </source>
</evidence>
<dbReference type="KEGG" id="ncc:104954041"/>
<keyword evidence="7" id="KW-0519">Myristate</keyword>
<reference evidence="19" key="1">
    <citation type="submission" date="2025-08" db="UniProtKB">
        <authorList>
            <consortium name="RefSeq"/>
        </authorList>
    </citation>
    <scope>IDENTIFICATION</scope>
    <source>
        <tissue evidence="19">Muscle</tissue>
    </source>
</reference>
<evidence type="ECO:0000259" key="17">
    <source>
        <dbReference type="PROSITE" id="PS50011"/>
    </source>
</evidence>
<feature type="binding site" evidence="15">
    <location>
        <position position="105"/>
    </location>
    <ligand>
        <name>ATP</name>
        <dbReference type="ChEBI" id="CHEBI:30616"/>
    </ligand>
</feature>
<dbReference type="InterPro" id="IPR017441">
    <property type="entry name" value="Protein_kinase_ATP_BS"/>
</dbReference>
<dbReference type="GeneID" id="104954041"/>
<dbReference type="GO" id="GO:0005737">
    <property type="term" value="C:cytoplasm"/>
    <property type="evidence" value="ECO:0007669"/>
    <property type="project" value="UniProtKB-SubCell"/>
</dbReference>
<evidence type="ECO:0000313" key="18">
    <source>
        <dbReference type="Proteomes" id="UP000504611"/>
    </source>
</evidence>
<name>A0A6I9NY57_9TELE</name>
<feature type="region of interest" description="Disordered" evidence="16">
    <location>
        <begin position="22"/>
        <end position="68"/>
    </location>
</feature>
<dbReference type="PROSITE" id="PS50011">
    <property type="entry name" value="PROTEIN_KINASE_DOM"/>
    <property type="match status" value="1"/>
</dbReference>
<keyword evidence="8 15" id="KW-0547">Nucleotide-binding</keyword>
<comment type="catalytic activity">
    <reaction evidence="13">
        <text>L-tyrosyl-[protein] + ATP = O-phospho-L-tyrosyl-[protein] + ADP + H(+)</text>
        <dbReference type="Rhea" id="RHEA:10596"/>
        <dbReference type="Rhea" id="RHEA-COMP:10136"/>
        <dbReference type="Rhea" id="RHEA-COMP:20101"/>
        <dbReference type="ChEBI" id="CHEBI:15378"/>
        <dbReference type="ChEBI" id="CHEBI:30616"/>
        <dbReference type="ChEBI" id="CHEBI:46858"/>
        <dbReference type="ChEBI" id="CHEBI:61978"/>
        <dbReference type="ChEBI" id="CHEBI:456216"/>
        <dbReference type="EC" id="2.7.10.2"/>
    </reaction>
</comment>
<evidence type="ECO:0000256" key="2">
    <source>
        <dbReference type="ARBA" id="ARBA00004496"/>
    </source>
</evidence>
<keyword evidence="18" id="KW-1185">Reference proteome</keyword>
<keyword evidence="12" id="KW-0829">Tyrosine-protein kinase</keyword>
<evidence type="ECO:0000256" key="8">
    <source>
        <dbReference type="ARBA" id="ARBA00022741"/>
    </source>
</evidence>
<evidence type="ECO:0000256" key="15">
    <source>
        <dbReference type="PROSITE-ProRule" id="PRU10141"/>
    </source>
</evidence>
<dbReference type="InterPro" id="IPR001245">
    <property type="entry name" value="Ser-Thr/Tyr_kinase_cat_dom"/>
</dbReference>
<keyword evidence="6" id="KW-0808">Transferase</keyword>
<evidence type="ECO:0000256" key="9">
    <source>
        <dbReference type="ARBA" id="ARBA00022777"/>
    </source>
</evidence>
<evidence type="ECO:0000256" key="1">
    <source>
        <dbReference type="ARBA" id="ARBA00004202"/>
    </source>
</evidence>
<evidence type="ECO:0000313" key="19">
    <source>
        <dbReference type="RefSeq" id="XP_010779391.1"/>
    </source>
</evidence>
<evidence type="ECO:0000256" key="4">
    <source>
        <dbReference type="ARBA" id="ARBA00022475"/>
    </source>
</evidence>
<evidence type="ECO:0000256" key="10">
    <source>
        <dbReference type="ARBA" id="ARBA00022840"/>
    </source>
</evidence>
<dbReference type="OrthoDB" id="9976756at2759"/>
<dbReference type="Proteomes" id="UP000504611">
    <property type="component" value="Unplaced"/>
</dbReference>
<dbReference type="Gene3D" id="2.30.29.30">
    <property type="entry name" value="Pleckstrin-homology domain (PH domain)/Phosphotyrosine-binding domain (PTB)"/>
    <property type="match status" value="1"/>
</dbReference>
<dbReference type="GO" id="GO:0004715">
    <property type="term" value="F:non-membrane spanning protein tyrosine kinase activity"/>
    <property type="evidence" value="ECO:0007669"/>
    <property type="project" value="UniProtKB-EC"/>
</dbReference>
<dbReference type="AlphaFoldDB" id="A0A6I9NY57"/>
<dbReference type="InterPro" id="IPR011009">
    <property type="entry name" value="Kinase-like_dom_sf"/>
</dbReference>
<dbReference type="FunFam" id="3.30.200.20:FF:000194">
    <property type="entry name" value="protein-tyrosine kinase 2-beta isoform X1"/>
    <property type="match status" value="1"/>
</dbReference>
<dbReference type="InterPro" id="IPR000719">
    <property type="entry name" value="Prot_kinase_dom"/>
</dbReference>
<keyword evidence="11" id="KW-0472">Membrane</keyword>
<dbReference type="InterPro" id="IPR050198">
    <property type="entry name" value="Non-receptor_tyrosine_kinases"/>
</dbReference>
<evidence type="ECO:0000256" key="7">
    <source>
        <dbReference type="ARBA" id="ARBA00022707"/>
    </source>
</evidence>
<evidence type="ECO:0000256" key="5">
    <source>
        <dbReference type="ARBA" id="ARBA00022490"/>
    </source>
</evidence>
<evidence type="ECO:0000256" key="14">
    <source>
        <dbReference type="ARBA" id="ARBA00061333"/>
    </source>
</evidence>
<accession>A0A6I9NY57</accession>
<dbReference type="PROSITE" id="PS00107">
    <property type="entry name" value="PROTEIN_KINASE_ATP"/>
    <property type="match status" value="1"/>
</dbReference>
<dbReference type="EC" id="2.7.10.2" evidence="3"/>
<dbReference type="SUPFAM" id="SSF56112">
    <property type="entry name" value="Protein kinase-like (PK-like)"/>
    <property type="match status" value="1"/>
</dbReference>
<comment type="similarity">
    <text evidence="14">Belongs to the protein kinase superfamily. Tyr protein kinase family. Fes/fps subfamily.</text>
</comment>
<keyword evidence="10 15" id="KW-0067">ATP-binding</keyword>
<organism evidence="18 19">
    <name type="scientific">Notothenia coriiceps</name>
    <name type="common">black rockcod</name>
    <dbReference type="NCBI Taxonomy" id="8208"/>
    <lineage>
        <taxon>Eukaryota</taxon>
        <taxon>Metazoa</taxon>
        <taxon>Chordata</taxon>
        <taxon>Craniata</taxon>
        <taxon>Vertebrata</taxon>
        <taxon>Euteleostomi</taxon>
        <taxon>Actinopterygii</taxon>
        <taxon>Neopterygii</taxon>
        <taxon>Teleostei</taxon>
        <taxon>Neoteleostei</taxon>
        <taxon>Acanthomorphata</taxon>
        <taxon>Eupercaria</taxon>
        <taxon>Perciformes</taxon>
        <taxon>Notothenioidei</taxon>
        <taxon>Nototheniidae</taxon>
        <taxon>Notothenia</taxon>
    </lineage>
</organism>
<feature type="compositionally biased region" description="Basic and acidic residues" evidence="16">
    <location>
        <begin position="25"/>
        <end position="38"/>
    </location>
</feature>
<protein>
    <recommendedName>
        <fullName evidence="3">non-specific protein-tyrosine kinase</fullName>
        <ecNumber evidence="3">2.7.10.2</ecNumber>
    </recommendedName>
</protein>
<evidence type="ECO:0000256" key="13">
    <source>
        <dbReference type="ARBA" id="ARBA00051245"/>
    </source>
</evidence>
<gene>
    <name evidence="19" type="primary">LOC104954041</name>
</gene>
<sequence>MADLIDGYCRLERNSANSLIIKPSKGREARHKLPDIPKRGSPSVSNKGSDIYAEIPDGKEDSSEKHSISRDDIVLGRILGEGFFGEVHDGVYKSPSGERIHVAVKTCKDCSAEVKEKFLSEADLMKNLDHPHIVSLIGVIEVDPVWIVMELLEHGE</sequence>
<evidence type="ECO:0000256" key="16">
    <source>
        <dbReference type="SAM" id="MobiDB-lite"/>
    </source>
</evidence>